<name>A0AAV7XS77_9NEOP</name>
<keyword evidence="2 6" id="KW-0812">Transmembrane</keyword>
<dbReference type="GO" id="GO:0016020">
    <property type="term" value="C:membrane"/>
    <property type="evidence" value="ECO:0007669"/>
    <property type="project" value="UniProtKB-SubCell"/>
</dbReference>
<dbReference type="SUPFAM" id="SSF103473">
    <property type="entry name" value="MFS general substrate transporter"/>
    <property type="match status" value="1"/>
</dbReference>
<dbReference type="EMBL" id="JAPTSV010000005">
    <property type="protein sequence ID" value="KAJ1527563.1"/>
    <property type="molecule type" value="Genomic_DNA"/>
</dbReference>
<evidence type="ECO:0000256" key="6">
    <source>
        <dbReference type="SAM" id="Phobius"/>
    </source>
</evidence>
<dbReference type="InterPro" id="IPR005828">
    <property type="entry name" value="MFS_sugar_transport-like"/>
</dbReference>
<dbReference type="InterPro" id="IPR020846">
    <property type="entry name" value="MFS_dom"/>
</dbReference>
<feature type="transmembrane region" description="Helical" evidence="6">
    <location>
        <begin position="87"/>
        <end position="107"/>
    </location>
</feature>
<evidence type="ECO:0000313" key="8">
    <source>
        <dbReference type="EMBL" id="KAJ1527563.1"/>
    </source>
</evidence>
<dbReference type="PANTHER" id="PTHR48021">
    <property type="match status" value="1"/>
</dbReference>
<dbReference type="Pfam" id="PF00083">
    <property type="entry name" value="Sugar_tr"/>
    <property type="match status" value="1"/>
</dbReference>
<feature type="region of interest" description="Disordered" evidence="5">
    <location>
        <begin position="1"/>
        <end position="36"/>
    </location>
</feature>
<comment type="subcellular location">
    <subcellularLocation>
        <location evidence="1">Membrane</location>
        <topology evidence="1">Multi-pass membrane protein</topology>
    </subcellularLocation>
</comment>
<feature type="transmembrane region" description="Helical" evidence="6">
    <location>
        <begin position="393"/>
        <end position="416"/>
    </location>
</feature>
<feature type="transmembrane region" description="Helical" evidence="6">
    <location>
        <begin position="149"/>
        <end position="167"/>
    </location>
</feature>
<dbReference type="InterPro" id="IPR036259">
    <property type="entry name" value="MFS_trans_sf"/>
</dbReference>
<evidence type="ECO:0000256" key="4">
    <source>
        <dbReference type="ARBA" id="ARBA00023136"/>
    </source>
</evidence>
<feature type="transmembrane region" description="Helical" evidence="6">
    <location>
        <begin position="428"/>
        <end position="448"/>
    </location>
</feature>
<feature type="domain" description="Major facilitator superfamily (MFS) profile" evidence="7">
    <location>
        <begin position="45"/>
        <end position="489"/>
    </location>
</feature>
<dbReference type="Gene3D" id="1.20.1250.20">
    <property type="entry name" value="MFS general substrate transporter like domains"/>
    <property type="match status" value="1"/>
</dbReference>
<dbReference type="PANTHER" id="PTHR48021:SF24">
    <property type="entry name" value="MAJOR FACILITATOR SUPERFAMILY (MFS) PROFILE DOMAIN-CONTAINING PROTEIN"/>
    <property type="match status" value="1"/>
</dbReference>
<comment type="caution">
    <text evidence="8">The sequence shown here is derived from an EMBL/GenBank/DDBJ whole genome shotgun (WGS) entry which is preliminary data.</text>
</comment>
<reference evidence="8" key="1">
    <citation type="submission" date="2022-12" db="EMBL/GenBank/DDBJ databases">
        <title>Chromosome-level genome assembly of the bean flower thrips Megalurothrips usitatus.</title>
        <authorList>
            <person name="Ma L."/>
            <person name="Liu Q."/>
            <person name="Li H."/>
            <person name="Cai W."/>
        </authorList>
    </citation>
    <scope>NUCLEOTIDE SEQUENCE</scope>
    <source>
        <strain evidence="8">Cailab_2022a</strain>
    </source>
</reference>
<feature type="transmembrane region" description="Helical" evidence="6">
    <location>
        <begin position="298"/>
        <end position="321"/>
    </location>
</feature>
<accession>A0AAV7XS77</accession>
<feature type="transmembrane region" description="Helical" evidence="6">
    <location>
        <begin position="333"/>
        <end position="356"/>
    </location>
</feature>
<evidence type="ECO:0000259" key="7">
    <source>
        <dbReference type="PROSITE" id="PS50850"/>
    </source>
</evidence>
<dbReference type="GO" id="GO:0022857">
    <property type="term" value="F:transmembrane transporter activity"/>
    <property type="evidence" value="ECO:0007669"/>
    <property type="project" value="InterPro"/>
</dbReference>
<feature type="transmembrane region" description="Helical" evidence="6">
    <location>
        <begin position="363"/>
        <end position="381"/>
    </location>
</feature>
<dbReference type="PROSITE" id="PS50850">
    <property type="entry name" value="MFS"/>
    <property type="match status" value="1"/>
</dbReference>
<keyword evidence="3 6" id="KW-1133">Transmembrane helix</keyword>
<dbReference type="InterPro" id="IPR050549">
    <property type="entry name" value="MFS_Trehalose_Transporter"/>
</dbReference>
<feature type="transmembrane region" description="Helical" evidence="6">
    <location>
        <begin position="201"/>
        <end position="220"/>
    </location>
</feature>
<evidence type="ECO:0000256" key="2">
    <source>
        <dbReference type="ARBA" id="ARBA00022692"/>
    </source>
</evidence>
<gene>
    <name evidence="8" type="ORF">ONE63_007529</name>
</gene>
<sequence>MTAADAENGRGPAADGKAKRHSSVFQRNSPPPSAPKSLRCVMPQILSCTSAGFFSFSEGLSLSYSSSLIPQLQEKDSDIPITLEQGVLLASSMVVSMSIGTLLTGIIMNQFGRLNTIRYCTLPFALGWFLVATATTYEQILVGRVVTGLANPLGINSAVVFTTEVAASHIRGALNAAHPTMASAGIVAMYVLGAVTDWRTAAWVCGASPVVLLVLLFLFCHESPIWLVSRGRHDEALRSLRAYARCNDTEDGREKLPERQLEWLIQKRLFAESQAQNKMPWYHAILDLFRTPVGYKPLIMLTAVFVAQSFSGVYITLFYAAPFFQEMGVKVDAFQAAIYIGLTRFTVGLVAVGLVRGVGIRKLMVGSSFGMAVCMVLSGYFTLYPEKGLDGWVAVGLVLVYVAFSCCGLLTVPWTMTAELFPDQLRDVGQSFSVFIADMLMFAGLQLYPTLKNVLQHGEITGAVGLQWFFATVALLNVVFVIFFLPETHGKTLQEIEEHYQYNTMWLGRHKMPKMPGDALGPAVPTLTAKLGPENSICYTLTAPATAADSRKSSGDSSVQVSIVDTYRL</sequence>
<evidence type="ECO:0000256" key="1">
    <source>
        <dbReference type="ARBA" id="ARBA00004141"/>
    </source>
</evidence>
<feature type="transmembrane region" description="Helical" evidence="6">
    <location>
        <begin position="174"/>
        <end position="195"/>
    </location>
</feature>
<evidence type="ECO:0000256" key="3">
    <source>
        <dbReference type="ARBA" id="ARBA00022989"/>
    </source>
</evidence>
<evidence type="ECO:0000313" key="9">
    <source>
        <dbReference type="Proteomes" id="UP001075354"/>
    </source>
</evidence>
<protein>
    <recommendedName>
        <fullName evidence="7">Major facilitator superfamily (MFS) profile domain-containing protein</fullName>
    </recommendedName>
</protein>
<dbReference type="FunFam" id="1.20.1250.20:FF:000249">
    <property type="entry name" value="facilitated trehalose transporter Tret1"/>
    <property type="match status" value="1"/>
</dbReference>
<feature type="transmembrane region" description="Helical" evidence="6">
    <location>
        <begin position="119"/>
        <end position="137"/>
    </location>
</feature>
<proteinExistence type="predicted"/>
<dbReference type="AlphaFoldDB" id="A0AAV7XS77"/>
<organism evidence="8 9">
    <name type="scientific">Megalurothrips usitatus</name>
    <name type="common">bean blossom thrips</name>
    <dbReference type="NCBI Taxonomy" id="439358"/>
    <lineage>
        <taxon>Eukaryota</taxon>
        <taxon>Metazoa</taxon>
        <taxon>Ecdysozoa</taxon>
        <taxon>Arthropoda</taxon>
        <taxon>Hexapoda</taxon>
        <taxon>Insecta</taxon>
        <taxon>Pterygota</taxon>
        <taxon>Neoptera</taxon>
        <taxon>Paraneoptera</taxon>
        <taxon>Thysanoptera</taxon>
        <taxon>Terebrantia</taxon>
        <taxon>Thripoidea</taxon>
        <taxon>Thripidae</taxon>
        <taxon>Megalurothrips</taxon>
    </lineage>
</organism>
<feature type="transmembrane region" description="Helical" evidence="6">
    <location>
        <begin position="468"/>
        <end position="485"/>
    </location>
</feature>
<keyword evidence="4 6" id="KW-0472">Membrane</keyword>
<evidence type="ECO:0000256" key="5">
    <source>
        <dbReference type="SAM" id="MobiDB-lite"/>
    </source>
</evidence>
<dbReference type="Proteomes" id="UP001075354">
    <property type="component" value="Chromosome 5"/>
</dbReference>
<keyword evidence="9" id="KW-1185">Reference proteome</keyword>